<dbReference type="Gene3D" id="3.40.50.10170">
    <property type="match status" value="1"/>
</dbReference>
<keyword evidence="2" id="KW-0446">Lipid-binding</keyword>
<dbReference type="PANTHER" id="PTHR33434:SF2">
    <property type="entry name" value="FATTY ACID-BINDING PROTEIN TM_1468"/>
    <property type="match status" value="1"/>
</dbReference>
<dbReference type="InterPro" id="IPR003797">
    <property type="entry name" value="DegV"/>
</dbReference>
<dbReference type="Proteomes" id="UP000430295">
    <property type="component" value="Unassembled WGS sequence"/>
</dbReference>
<dbReference type="InterPro" id="IPR050270">
    <property type="entry name" value="DegV_domain_contain"/>
</dbReference>
<proteinExistence type="predicted"/>
<gene>
    <name evidence="4" type="ORF">GMC75_03310</name>
    <name evidence="3" type="ORF">PNV36_03230</name>
</gene>
<evidence type="ECO:0000313" key="3">
    <source>
        <dbReference type="EMBL" id="MDB8619417.1"/>
    </source>
</evidence>
<dbReference type="EMBL" id="WMYS01000001">
    <property type="protein sequence ID" value="MTR40739.1"/>
    <property type="molecule type" value="Genomic_DNA"/>
</dbReference>
<dbReference type="AlphaFoldDB" id="A0A6I3P6Y1"/>
<accession>A0A6I3P6Y1</accession>
<dbReference type="RefSeq" id="WP_049496229.1">
    <property type="nucleotide sequence ID" value="NZ_JAHZPC010000001.1"/>
</dbReference>
<comment type="function">
    <text evidence="1">May bind long-chain fatty acids, such as palmitate, and may play a role in lipid transport or fatty acid metabolism.</text>
</comment>
<dbReference type="NCBIfam" id="TIGR00762">
    <property type="entry name" value="DegV"/>
    <property type="match status" value="1"/>
</dbReference>
<dbReference type="PROSITE" id="PS51482">
    <property type="entry name" value="DEGV"/>
    <property type="match status" value="1"/>
</dbReference>
<name>A0A6I3P6Y1_STRPA</name>
<comment type="caution">
    <text evidence="4">The sequence shown here is derived from an EMBL/GenBank/DDBJ whole genome shotgun (WGS) entry which is preliminary data.</text>
</comment>
<dbReference type="InterPro" id="IPR043168">
    <property type="entry name" value="DegV_C"/>
</dbReference>
<dbReference type="GO" id="GO:0008289">
    <property type="term" value="F:lipid binding"/>
    <property type="evidence" value="ECO:0007669"/>
    <property type="project" value="UniProtKB-KW"/>
</dbReference>
<dbReference type="PANTHER" id="PTHR33434">
    <property type="entry name" value="DEGV DOMAIN-CONTAINING PROTEIN DR_1986-RELATED"/>
    <property type="match status" value="1"/>
</dbReference>
<dbReference type="Pfam" id="PF02645">
    <property type="entry name" value="DegV"/>
    <property type="match status" value="1"/>
</dbReference>
<dbReference type="SUPFAM" id="SSF82549">
    <property type="entry name" value="DAK1/DegV-like"/>
    <property type="match status" value="1"/>
</dbReference>
<evidence type="ECO:0000313" key="4">
    <source>
        <dbReference type="EMBL" id="MTR40739.1"/>
    </source>
</evidence>
<dbReference type="EMBL" id="JAQMJV010000002">
    <property type="protein sequence ID" value="MDB8619417.1"/>
    <property type="molecule type" value="Genomic_DNA"/>
</dbReference>
<protein>
    <submittedName>
        <fullName evidence="4">DegV family EDD domain-containing protein</fullName>
    </submittedName>
    <submittedName>
        <fullName evidence="3">DegV family protein</fullName>
    </submittedName>
</protein>
<dbReference type="Gene3D" id="3.30.1180.10">
    <property type="match status" value="1"/>
</dbReference>
<evidence type="ECO:0000256" key="2">
    <source>
        <dbReference type="ARBA" id="ARBA00023121"/>
    </source>
</evidence>
<evidence type="ECO:0000256" key="1">
    <source>
        <dbReference type="ARBA" id="ARBA00003238"/>
    </source>
</evidence>
<dbReference type="Proteomes" id="UP001212685">
    <property type="component" value="Unassembled WGS sequence"/>
</dbReference>
<reference evidence="3" key="2">
    <citation type="submission" date="2023-01" db="EMBL/GenBank/DDBJ databases">
        <title>Human gut microbiome strain richness.</title>
        <authorList>
            <person name="Chen-Liaw A."/>
        </authorList>
    </citation>
    <scope>NUCLEOTIDE SEQUENCE</scope>
    <source>
        <strain evidence="3">1001262st2_G8_1001262B_160229</strain>
    </source>
</reference>
<evidence type="ECO:0000313" key="5">
    <source>
        <dbReference type="Proteomes" id="UP000430295"/>
    </source>
</evidence>
<sequence>MKLAVITDSSAYLPQHLLHHDDLFILDIPIYIDGESYVEGKNLTHDEFYQKMAASKELPKTSQPSVAALEELLSGLTAKGYTHALGLFLSSGISGFYQNIQYLKDEFEGLTVEFPDSKITSAPLGMMVEDCLKWAGEGRLFDEIVANVQHQIDGTTAYIMVDDLNHLVKGGRLSNGAAIIGNLLSIKPILHFNDQGVIEVFEKVRTEKKAIKRLVEIVDEGLTGGHYQVFIIHANVPEKAEALRQMLVAEGVEGEIPFATFGGVIGTHLGDHSLAVGYIPIV</sequence>
<organism evidence="4 5">
    <name type="scientific">Streptococcus parasanguinis</name>
    <dbReference type="NCBI Taxonomy" id="1318"/>
    <lineage>
        <taxon>Bacteria</taxon>
        <taxon>Bacillati</taxon>
        <taxon>Bacillota</taxon>
        <taxon>Bacilli</taxon>
        <taxon>Lactobacillales</taxon>
        <taxon>Streptococcaceae</taxon>
        <taxon>Streptococcus</taxon>
    </lineage>
</organism>
<reference evidence="4 5" key="1">
    <citation type="journal article" date="2019" name="Nat. Med.">
        <title>A library of human gut bacterial isolates paired with longitudinal multiomics data enables mechanistic microbiome research.</title>
        <authorList>
            <person name="Poyet M."/>
            <person name="Groussin M."/>
            <person name="Gibbons S.M."/>
            <person name="Avila-Pacheco J."/>
            <person name="Jiang X."/>
            <person name="Kearney S.M."/>
            <person name="Perrotta A.R."/>
            <person name="Berdy B."/>
            <person name="Zhao S."/>
            <person name="Lieberman T.D."/>
            <person name="Swanson P.K."/>
            <person name="Smith M."/>
            <person name="Roesemann S."/>
            <person name="Alexander J.E."/>
            <person name="Rich S.A."/>
            <person name="Livny J."/>
            <person name="Vlamakis H."/>
            <person name="Clish C."/>
            <person name="Bullock K."/>
            <person name="Deik A."/>
            <person name="Scott J."/>
            <person name="Pierce K.A."/>
            <person name="Xavier R.J."/>
            <person name="Alm E.J."/>
        </authorList>
    </citation>
    <scope>NUCLEOTIDE SEQUENCE [LARGE SCALE GENOMIC DNA]</scope>
    <source>
        <strain evidence="4 5">BIOML-A18</strain>
    </source>
</reference>